<evidence type="ECO:0000256" key="1">
    <source>
        <dbReference type="SAM" id="Phobius"/>
    </source>
</evidence>
<dbReference type="InterPro" id="IPR012902">
    <property type="entry name" value="N_methyl_site"/>
</dbReference>
<reference evidence="2 3" key="1">
    <citation type="submission" date="2019-03" db="EMBL/GenBank/DDBJ databases">
        <title>Genomic Encyclopedia of Type Strains, Phase IV (KMG-IV): sequencing the most valuable type-strain genomes for metagenomic binning, comparative biology and taxonomic classification.</title>
        <authorList>
            <person name="Goeker M."/>
        </authorList>
    </citation>
    <scope>NUCLEOTIDE SEQUENCE [LARGE SCALE GENOMIC DNA]</scope>
    <source>
        <strain evidence="2 3">DSM 102940</strain>
    </source>
</reference>
<keyword evidence="3" id="KW-1185">Reference proteome</keyword>
<accession>A0A4R2L1U9</accession>
<feature type="transmembrane region" description="Helical" evidence="1">
    <location>
        <begin position="12"/>
        <end position="34"/>
    </location>
</feature>
<keyword evidence="1" id="KW-1133">Transmembrane helix</keyword>
<proteinExistence type="predicted"/>
<dbReference type="RefSeq" id="WP_165916216.1">
    <property type="nucleotide sequence ID" value="NZ_SLWV01000003.1"/>
</dbReference>
<dbReference type="Proteomes" id="UP000294919">
    <property type="component" value="Unassembled WGS sequence"/>
</dbReference>
<dbReference type="EMBL" id="SLWV01000003">
    <property type="protein sequence ID" value="TCO79177.1"/>
    <property type="molecule type" value="Genomic_DNA"/>
</dbReference>
<evidence type="ECO:0000313" key="2">
    <source>
        <dbReference type="EMBL" id="TCO79177.1"/>
    </source>
</evidence>
<dbReference type="Pfam" id="PF07963">
    <property type="entry name" value="N_methyl"/>
    <property type="match status" value="1"/>
</dbReference>
<dbReference type="AlphaFoldDB" id="A0A4R2L1U9"/>
<sequence>MKRSRNENGFTLVEILIAVAILQLMVMSTSTALLQLNKIHKKTTKIYEMNKIAQSYMEEIKCLNVTIDNKIYGIEELLDKEIKCLKSNYEINIKVHKEINQEIYSAVLEIRDEYDETCILTSYINGGKAPYYDAYNELTIEDEELIH</sequence>
<evidence type="ECO:0000313" key="3">
    <source>
        <dbReference type="Proteomes" id="UP000294919"/>
    </source>
</evidence>
<keyword evidence="1" id="KW-0812">Transmembrane</keyword>
<name>A0A4R2L1U9_9FIRM</name>
<keyword evidence="1" id="KW-0472">Membrane</keyword>
<organism evidence="2 3">
    <name type="scientific">Marinisporobacter balticus</name>
    <dbReference type="NCBI Taxonomy" id="2018667"/>
    <lineage>
        <taxon>Bacteria</taxon>
        <taxon>Bacillati</taxon>
        <taxon>Bacillota</taxon>
        <taxon>Clostridia</taxon>
        <taxon>Peptostreptococcales</taxon>
        <taxon>Thermotaleaceae</taxon>
        <taxon>Marinisporobacter</taxon>
    </lineage>
</organism>
<comment type="caution">
    <text evidence="2">The sequence shown here is derived from an EMBL/GenBank/DDBJ whole genome shotgun (WGS) entry which is preliminary data.</text>
</comment>
<gene>
    <name evidence="2" type="ORF">EV214_103230</name>
</gene>
<protein>
    <submittedName>
        <fullName evidence="2">Prepilin-type N-terminal cleavage/methylation domain-containing protein</fullName>
    </submittedName>
</protein>
<dbReference type="NCBIfam" id="TIGR02532">
    <property type="entry name" value="IV_pilin_GFxxxE"/>
    <property type="match status" value="1"/>
</dbReference>